<dbReference type="GO" id="GO:0005230">
    <property type="term" value="F:extracellular ligand-gated monoatomic ion channel activity"/>
    <property type="evidence" value="ECO:0007669"/>
    <property type="project" value="InterPro"/>
</dbReference>
<dbReference type="PROSITE" id="PS00236">
    <property type="entry name" value="NEUROTR_ION_CHANNEL"/>
    <property type="match status" value="1"/>
</dbReference>
<protein>
    <submittedName>
        <fullName evidence="4">Gamma-aminobutyric acid receptor subunit gamma-2-like</fullName>
    </submittedName>
</protein>
<dbReference type="InterPro" id="IPR018000">
    <property type="entry name" value="Neurotransmitter_ion_chnl_CS"/>
</dbReference>
<dbReference type="InterPro" id="IPR006202">
    <property type="entry name" value="Neur_chan_lig-bd"/>
</dbReference>
<dbReference type="EMBL" id="MNPL01010110">
    <property type="protein sequence ID" value="OQR73338.1"/>
    <property type="molecule type" value="Genomic_DNA"/>
</dbReference>
<dbReference type="GO" id="GO:0016020">
    <property type="term" value="C:membrane"/>
    <property type="evidence" value="ECO:0007669"/>
    <property type="project" value="UniProtKB-SubCell"/>
</dbReference>
<organism evidence="4 5">
    <name type="scientific">Tropilaelaps mercedesae</name>
    <dbReference type="NCBI Taxonomy" id="418985"/>
    <lineage>
        <taxon>Eukaryota</taxon>
        <taxon>Metazoa</taxon>
        <taxon>Ecdysozoa</taxon>
        <taxon>Arthropoda</taxon>
        <taxon>Chelicerata</taxon>
        <taxon>Arachnida</taxon>
        <taxon>Acari</taxon>
        <taxon>Parasitiformes</taxon>
        <taxon>Mesostigmata</taxon>
        <taxon>Gamasina</taxon>
        <taxon>Dermanyssoidea</taxon>
        <taxon>Laelapidae</taxon>
        <taxon>Tropilaelaps</taxon>
    </lineage>
</organism>
<gene>
    <name evidence="4" type="ORF">BIW11_09796</name>
</gene>
<feature type="non-terminal residue" evidence="4">
    <location>
        <position position="245"/>
    </location>
</feature>
<dbReference type="Pfam" id="PF02931">
    <property type="entry name" value="Neur_chan_LBD"/>
    <property type="match status" value="1"/>
</dbReference>
<comment type="caution">
    <text evidence="4">The sequence shown here is derived from an EMBL/GenBank/DDBJ whole genome shotgun (WGS) entry which is preliminary data.</text>
</comment>
<keyword evidence="2" id="KW-0472">Membrane</keyword>
<dbReference type="PANTHER" id="PTHR18945">
    <property type="entry name" value="NEUROTRANSMITTER GATED ION CHANNEL"/>
    <property type="match status" value="1"/>
</dbReference>
<evidence type="ECO:0000256" key="1">
    <source>
        <dbReference type="ARBA" id="ARBA00004141"/>
    </source>
</evidence>
<dbReference type="InterPro" id="IPR038050">
    <property type="entry name" value="Neuro_actylchol_rec"/>
</dbReference>
<sequence length="245" mass="27612">MLSAITSASDGTHLVSLRTTNAVLLDSRSALRGGKKVLVPSPDSPTKNLFIFNINGNKTGALMQLRIKQRITVLCAMIFRDFPADSHLCTLNIHSYSYNAHQQLPFNYVQYDQCSSTPLHYDGPSVLLESLISVDTCEFQQPVNGDVFNGICVKFFFQRQIFYQFLSNYLPSIFLVIRSFAPYLMSINSIADRISLSITLFQGIFTVFIRVRPICSFKILLPNCSTGQRLYATITMKSVTVVFYQ</sequence>
<dbReference type="SUPFAM" id="SSF63712">
    <property type="entry name" value="Nicotinic receptor ligand binding domain-like"/>
    <property type="match status" value="1"/>
</dbReference>
<dbReference type="Gene3D" id="2.70.170.10">
    <property type="entry name" value="Neurotransmitter-gated ion-channel ligand-binding domain"/>
    <property type="match status" value="1"/>
</dbReference>
<dbReference type="AlphaFoldDB" id="A0A1V9XIZ9"/>
<keyword evidence="4" id="KW-0675">Receptor</keyword>
<dbReference type="GO" id="GO:0004888">
    <property type="term" value="F:transmembrane signaling receptor activity"/>
    <property type="evidence" value="ECO:0007669"/>
    <property type="project" value="InterPro"/>
</dbReference>
<evidence type="ECO:0000313" key="5">
    <source>
        <dbReference type="Proteomes" id="UP000192247"/>
    </source>
</evidence>
<evidence type="ECO:0000313" key="4">
    <source>
        <dbReference type="EMBL" id="OQR73338.1"/>
    </source>
</evidence>
<feature type="domain" description="Neurotransmitter-gated ion-channel ligand-binding" evidence="3">
    <location>
        <begin position="63"/>
        <end position="133"/>
    </location>
</feature>
<comment type="subcellular location">
    <subcellularLocation>
        <location evidence="1">Membrane</location>
        <topology evidence="1">Multi-pass membrane protein</topology>
    </subcellularLocation>
</comment>
<dbReference type="OrthoDB" id="6490394at2759"/>
<dbReference type="Proteomes" id="UP000192247">
    <property type="component" value="Unassembled WGS sequence"/>
</dbReference>
<evidence type="ECO:0000259" key="3">
    <source>
        <dbReference type="Pfam" id="PF02931"/>
    </source>
</evidence>
<evidence type="ECO:0000256" key="2">
    <source>
        <dbReference type="ARBA" id="ARBA00023136"/>
    </source>
</evidence>
<dbReference type="InterPro" id="IPR036734">
    <property type="entry name" value="Neur_chan_lig-bd_sf"/>
</dbReference>
<accession>A0A1V9XIZ9</accession>
<dbReference type="InterPro" id="IPR006201">
    <property type="entry name" value="Neur_channel"/>
</dbReference>
<dbReference type="Gene3D" id="1.20.58.390">
    <property type="entry name" value="Neurotransmitter-gated ion-channel transmembrane domain"/>
    <property type="match status" value="1"/>
</dbReference>
<reference evidence="4 5" key="1">
    <citation type="journal article" date="2017" name="Gigascience">
        <title>Draft genome of the honey bee ectoparasitic mite, Tropilaelaps mercedesae, is shaped by the parasitic life history.</title>
        <authorList>
            <person name="Dong X."/>
            <person name="Armstrong S.D."/>
            <person name="Xia D."/>
            <person name="Makepeace B.L."/>
            <person name="Darby A.C."/>
            <person name="Kadowaki T."/>
        </authorList>
    </citation>
    <scope>NUCLEOTIDE SEQUENCE [LARGE SCALE GENOMIC DNA]</scope>
    <source>
        <strain evidence="4">Wuxi-XJTLU</strain>
    </source>
</reference>
<dbReference type="InParanoid" id="A0A1V9XIZ9"/>
<keyword evidence="5" id="KW-1185">Reference proteome</keyword>
<proteinExistence type="predicted"/>
<name>A0A1V9XIZ9_9ACAR</name>